<reference evidence="1 2" key="1">
    <citation type="journal article" date="2019" name="Environ. Microbiol.">
        <title>At the nexus of three kingdoms: the genome of the mycorrhizal fungus Gigaspora margarita provides insights into plant, endobacterial and fungal interactions.</title>
        <authorList>
            <person name="Venice F."/>
            <person name="Ghignone S."/>
            <person name="Salvioli di Fossalunga A."/>
            <person name="Amselem J."/>
            <person name="Novero M."/>
            <person name="Xianan X."/>
            <person name="Sedzielewska Toro K."/>
            <person name="Morin E."/>
            <person name="Lipzen A."/>
            <person name="Grigoriev I.V."/>
            <person name="Henrissat B."/>
            <person name="Martin F.M."/>
            <person name="Bonfante P."/>
        </authorList>
    </citation>
    <scope>NUCLEOTIDE SEQUENCE [LARGE SCALE GENOMIC DNA]</scope>
    <source>
        <strain evidence="1 2">BEG34</strain>
    </source>
</reference>
<keyword evidence="2" id="KW-1185">Reference proteome</keyword>
<name>A0A8H4AT66_GIGMA</name>
<evidence type="ECO:0000313" key="2">
    <source>
        <dbReference type="Proteomes" id="UP000439903"/>
    </source>
</evidence>
<evidence type="ECO:0000313" key="1">
    <source>
        <dbReference type="EMBL" id="KAF0530091.1"/>
    </source>
</evidence>
<organism evidence="1 2">
    <name type="scientific">Gigaspora margarita</name>
    <dbReference type="NCBI Taxonomy" id="4874"/>
    <lineage>
        <taxon>Eukaryota</taxon>
        <taxon>Fungi</taxon>
        <taxon>Fungi incertae sedis</taxon>
        <taxon>Mucoromycota</taxon>
        <taxon>Glomeromycotina</taxon>
        <taxon>Glomeromycetes</taxon>
        <taxon>Diversisporales</taxon>
        <taxon>Gigasporaceae</taxon>
        <taxon>Gigaspora</taxon>
    </lineage>
</organism>
<accession>A0A8H4AT66</accession>
<dbReference type="Proteomes" id="UP000439903">
    <property type="component" value="Unassembled WGS sequence"/>
</dbReference>
<proteinExistence type="predicted"/>
<protein>
    <submittedName>
        <fullName evidence="1">Uncharacterized protein</fullName>
    </submittedName>
</protein>
<comment type="caution">
    <text evidence="1">The sequence shown here is derived from an EMBL/GenBank/DDBJ whole genome shotgun (WGS) entry which is preliminary data.</text>
</comment>
<dbReference type="AlphaFoldDB" id="A0A8H4AT66"/>
<dbReference type="EMBL" id="WTPW01000253">
    <property type="protein sequence ID" value="KAF0530091.1"/>
    <property type="molecule type" value="Genomic_DNA"/>
</dbReference>
<sequence>MKHNEENTPKEINYRYFKNRQKDWSYIGYLKYCKSQKVLRNETIDLNLIAENFSNIKRKALTAIEAVDNLEEEEKITIENFWKRYVISLMCKSISDMIFCIL</sequence>
<gene>
    <name evidence="1" type="ORF">F8M41_012421</name>
</gene>